<dbReference type="RefSeq" id="WP_072407674.1">
    <property type="nucleotide sequence ID" value="NZ_FPKW01000002.1"/>
</dbReference>
<reference evidence="2" key="1">
    <citation type="submission" date="2016-10" db="EMBL/GenBank/DDBJ databases">
        <authorList>
            <person name="Varghese N."/>
            <person name="Submissions S."/>
        </authorList>
    </citation>
    <scope>NUCLEOTIDE SEQUENCE [LARGE SCALE GENOMIC DNA]</scope>
    <source>
        <strain evidence="2">SUR2</strain>
    </source>
</reference>
<dbReference type="OrthoDB" id="669345at2"/>
<evidence type="ECO:0000313" key="2">
    <source>
        <dbReference type="Proteomes" id="UP000182034"/>
    </source>
</evidence>
<organism evidence="1 2">
    <name type="scientific">Chryseobacterium limigenitum</name>
    <dbReference type="NCBI Taxonomy" id="1612149"/>
    <lineage>
        <taxon>Bacteria</taxon>
        <taxon>Pseudomonadati</taxon>
        <taxon>Bacteroidota</taxon>
        <taxon>Flavobacteriia</taxon>
        <taxon>Flavobacteriales</taxon>
        <taxon>Weeksellaceae</taxon>
        <taxon>Chryseobacterium group</taxon>
        <taxon>Chryseobacterium</taxon>
    </lineage>
</organism>
<dbReference type="STRING" id="1612149.SAMN05216324_102422"/>
<name>A0A1K2IIU6_9FLAO</name>
<gene>
    <name evidence="1" type="ORF">SAMN05216324_102422</name>
</gene>
<dbReference type="EMBL" id="FPKW01000002">
    <property type="protein sequence ID" value="SFZ91587.1"/>
    <property type="molecule type" value="Genomic_DNA"/>
</dbReference>
<keyword evidence="2" id="KW-1185">Reference proteome</keyword>
<proteinExistence type="predicted"/>
<dbReference type="Proteomes" id="UP000182034">
    <property type="component" value="Unassembled WGS sequence"/>
</dbReference>
<sequence>MAIQFFSDDILYRSPLVETPPSSVLGDIDHSSSVSGVELRLLPPYIKDNKTEPFLFFPGRASLYCLVIVVGDAGNQMIGGIDLQGFPRIGDHEYLPINKTIYYWQSSATSSKSPNQIHVFCSVVKSKKGLREAGEIMSQIKDDSDYKSIAGQIASMASKATPVTAALDLITSIAKVAGKYLKNVEDKPIGSIINSYTTLHGDFDKLGINKHKYTTTNVDFEFELTVRDKKREQEIKSSVLGSSVPKNQASEVVDVEMTPIK</sequence>
<accession>A0A1K2IIU6</accession>
<dbReference type="AlphaFoldDB" id="A0A1K2IIU6"/>
<protein>
    <submittedName>
        <fullName evidence="1">Uncharacterized protein</fullName>
    </submittedName>
</protein>
<evidence type="ECO:0000313" key="1">
    <source>
        <dbReference type="EMBL" id="SFZ91587.1"/>
    </source>
</evidence>